<feature type="non-terminal residue" evidence="4">
    <location>
        <position position="125"/>
    </location>
</feature>
<dbReference type="Gene3D" id="3.20.20.60">
    <property type="entry name" value="Phosphoenolpyruvate-binding domains"/>
    <property type="match status" value="1"/>
</dbReference>
<dbReference type="AlphaFoldDB" id="A0A382XRQ0"/>
<evidence type="ECO:0000256" key="1">
    <source>
        <dbReference type="ARBA" id="ARBA00008676"/>
    </source>
</evidence>
<protein>
    <recommendedName>
        <fullName evidence="2">3-methyl-2-oxobutanoate hydroxymethyltransferase</fullName>
        <ecNumber evidence="2">2.1.2.11</ecNumber>
    </recommendedName>
</protein>
<dbReference type="InterPro" id="IPR003700">
    <property type="entry name" value="Pantoate_hydroxy_MeTrfase"/>
</dbReference>
<dbReference type="GO" id="GO:0003864">
    <property type="term" value="F:3-methyl-2-oxobutanoate hydroxymethyltransferase activity"/>
    <property type="evidence" value="ECO:0007669"/>
    <property type="project" value="UniProtKB-EC"/>
</dbReference>
<comment type="similarity">
    <text evidence="1">Belongs to the PanB family.</text>
</comment>
<evidence type="ECO:0000256" key="2">
    <source>
        <dbReference type="ARBA" id="ARBA00012618"/>
    </source>
</evidence>
<organism evidence="4">
    <name type="scientific">marine metagenome</name>
    <dbReference type="NCBI Taxonomy" id="408172"/>
    <lineage>
        <taxon>unclassified sequences</taxon>
        <taxon>metagenomes</taxon>
        <taxon>ecological metagenomes</taxon>
    </lineage>
</organism>
<dbReference type="EC" id="2.1.2.11" evidence="2"/>
<dbReference type="PANTHER" id="PTHR20881:SF0">
    <property type="entry name" value="3-METHYL-2-OXOBUTANOATE HYDROXYMETHYLTRANSFERASE"/>
    <property type="match status" value="1"/>
</dbReference>
<accession>A0A382XRQ0</accession>
<dbReference type="Pfam" id="PF02548">
    <property type="entry name" value="Pantoate_transf"/>
    <property type="match status" value="1"/>
</dbReference>
<keyword evidence="3" id="KW-0808">Transferase</keyword>
<dbReference type="InterPro" id="IPR015813">
    <property type="entry name" value="Pyrv/PenolPyrv_kinase-like_dom"/>
</dbReference>
<dbReference type="GO" id="GO:0005737">
    <property type="term" value="C:cytoplasm"/>
    <property type="evidence" value="ECO:0007669"/>
    <property type="project" value="TreeGrafter"/>
</dbReference>
<dbReference type="InterPro" id="IPR040442">
    <property type="entry name" value="Pyrv_kinase-like_dom_sf"/>
</dbReference>
<gene>
    <name evidence="4" type="ORF">METZ01_LOCUS426666</name>
</gene>
<evidence type="ECO:0000256" key="3">
    <source>
        <dbReference type="ARBA" id="ARBA00022679"/>
    </source>
</evidence>
<proteinExistence type="inferred from homology"/>
<sequence>MKPKGEPIVVLTCYDYPSSLWMEEAGVDVIFCADSVGTNVLGYDDERQVTIDDMVHHLKAVRRGTKDAYLLADLPFGSCDSPDQALDNALRFVSLGADGVKLEGHKPDVVERLVARGLDVWGHLG</sequence>
<evidence type="ECO:0000313" key="4">
    <source>
        <dbReference type="EMBL" id="SVD73812.1"/>
    </source>
</evidence>
<reference evidence="4" key="1">
    <citation type="submission" date="2018-05" db="EMBL/GenBank/DDBJ databases">
        <authorList>
            <person name="Lanie J.A."/>
            <person name="Ng W.-L."/>
            <person name="Kazmierczak K.M."/>
            <person name="Andrzejewski T.M."/>
            <person name="Davidsen T.M."/>
            <person name="Wayne K.J."/>
            <person name="Tettelin H."/>
            <person name="Glass J.I."/>
            <person name="Rusch D."/>
            <person name="Podicherti R."/>
            <person name="Tsui H.-C.T."/>
            <person name="Winkler M.E."/>
        </authorList>
    </citation>
    <scope>NUCLEOTIDE SEQUENCE</scope>
</reference>
<dbReference type="SUPFAM" id="SSF51621">
    <property type="entry name" value="Phosphoenolpyruvate/pyruvate domain"/>
    <property type="match status" value="1"/>
</dbReference>
<name>A0A382XRQ0_9ZZZZ</name>
<dbReference type="GO" id="GO:0000287">
    <property type="term" value="F:magnesium ion binding"/>
    <property type="evidence" value="ECO:0007669"/>
    <property type="project" value="TreeGrafter"/>
</dbReference>
<dbReference type="GO" id="GO:0015940">
    <property type="term" value="P:pantothenate biosynthetic process"/>
    <property type="evidence" value="ECO:0007669"/>
    <property type="project" value="InterPro"/>
</dbReference>
<dbReference type="EMBL" id="UINC01169990">
    <property type="protein sequence ID" value="SVD73812.1"/>
    <property type="molecule type" value="Genomic_DNA"/>
</dbReference>
<dbReference type="PANTHER" id="PTHR20881">
    <property type="entry name" value="3-METHYL-2-OXOBUTANOATE HYDROXYMETHYLTRANSFERASE"/>
    <property type="match status" value="1"/>
</dbReference>